<organism evidence="2 3">
    <name type="scientific">Alicyclobacillus mengziensis</name>
    <dbReference type="NCBI Taxonomy" id="2931921"/>
    <lineage>
        <taxon>Bacteria</taxon>
        <taxon>Bacillati</taxon>
        <taxon>Bacillota</taxon>
        <taxon>Bacilli</taxon>
        <taxon>Bacillales</taxon>
        <taxon>Alicyclobacillaceae</taxon>
        <taxon>Alicyclobacillus</taxon>
    </lineage>
</organism>
<dbReference type="AlphaFoldDB" id="A0A9X7Z5M1"/>
<sequence>MVKMVKRMQRRTRDMNDGHGKEILGHTNSLVEKESPDDFSDEGRVTTNNSTPTSAPWSTDEEDQATSATTLDTSDSTSKSGDDAYVTVDNPDDFE</sequence>
<gene>
    <name evidence="2" type="ORF">JZ786_18670</name>
</gene>
<name>A0A9X7Z5M1_9BACL</name>
<evidence type="ECO:0000256" key="1">
    <source>
        <dbReference type="SAM" id="MobiDB-lite"/>
    </source>
</evidence>
<proteinExistence type="predicted"/>
<dbReference type="EMBL" id="CP071182">
    <property type="protein sequence ID" value="QSO46472.1"/>
    <property type="molecule type" value="Genomic_DNA"/>
</dbReference>
<feature type="compositionally biased region" description="Polar residues" evidence="1">
    <location>
        <begin position="45"/>
        <end position="57"/>
    </location>
</feature>
<feature type="compositionally biased region" description="Basic and acidic residues" evidence="1">
    <location>
        <begin position="31"/>
        <end position="44"/>
    </location>
</feature>
<protein>
    <submittedName>
        <fullName evidence="2">Uncharacterized protein</fullName>
    </submittedName>
</protein>
<dbReference type="Proteomes" id="UP000663505">
    <property type="component" value="Chromosome"/>
</dbReference>
<feature type="compositionally biased region" description="Low complexity" evidence="1">
    <location>
        <begin position="65"/>
        <end position="79"/>
    </location>
</feature>
<evidence type="ECO:0000313" key="2">
    <source>
        <dbReference type="EMBL" id="QSO46472.1"/>
    </source>
</evidence>
<keyword evidence="3" id="KW-1185">Reference proteome</keyword>
<dbReference type="RefSeq" id="WP_206655841.1">
    <property type="nucleotide sequence ID" value="NZ_CP071182.1"/>
</dbReference>
<feature type="compositionally biased region" description="Basic and acidic residues" evidence="1">
    <location>
        <begin position="11"/>
        <end position="24"/>
    </location>
</feature>
<dbReference type="KEGG" id="afx:JZ786_18670"/>
<accession>A0A9X7Z5M1</accession>
<feature type="compositionally biased region" description="Basic residues" evidence="1">
    <location>
        <begin position="1"/>
        <end position="10"/>
    </location>
</feature>
<reference evidence="2 3" key="1">
    <citation type="submission" date="2021-02" db="EMBL/GenBank/DDBJ databases">
        <title>Alicyclobacillus curvatus sp. nov. and Alicyclobacillus mengziensis sp. nov., two acidophilic bacteria isolated from acid mine drainage.</title>
        <authorList>
            <person name="Huang Y."/>
        </authorList>
    </citation>
    <scope>NUCLEOTIDE SEQUENCE [LARGE SCALE GENOMIC DNA]</scope>
    <source>
        <strain evidence="2 3">S30H14</strain>
    </source>
</reference>
<feature type="region of interest" description="Disordered" evidence="1">
    <location>
        <begin position="1"/>
        <end position="95"/>
    </location>
</feature>
<evidence type="ECO:0000313" key="3">
    <source>
        <dbReference type="Proteomes" id="UP000663505"/>
    </source>
</evidence>